<evidence type="ECO:0000313" key="3">
    <source>
        <dbReference type="EMBL" id="AGB42258.1"/>
    </source>
</evidence>
<dbReference type="InterPro" id="IPR028098">
    <property type="entry name" value="Glyco_trans_4-like_N"/>
</dbReference>
<dbReference type="Gene3D" id="3.40.50.2000">
    <property type="entry name" value="Glycogen Phosphorylase B"/>
    <property type="match status" value="2"/>
</dbReference>
<dbReference type="KEGG" id="hhl:Halha_2384"/>
<protein>
    <submittedName>
        <fullName evidence="3">Glycosyltransferase</fullName>
    </submittedName>
</protein>
<dbReference type="eggNOG" id="COG0438">
    <property type="taxonomic scope" value="Bacteria"/>
</dbReference>
<evidence type="ECO:0000313" key="4">
    <source>
        <dbReference type="Proteomes" id="UP000010880"/>
    </source>
</evidence>
<dbReference type="STRING" id="748449.Halha_2384"/>
<accession>L0KDV2</accession>
<dbReference type="InterPro" id="IPR001296">
    <property type="entry name" value="Glyco_trans_1"/>
</dbReference>
<reference evidence="4" key="1">
    <citation type="submission" date="2012-02" db="EMBL/GenBank/DDBJ databases">
        <title>The complete genome of Halobacteroides halobius DSM 5150.</title>
        <authorList>
            <person name="Lucas S."/>
            <person name="Copeland A."/>
            <person name="Lapidus A."/>
            <person name="Glavina del Rio T."/>
            <person name="Dalin E."/>
            <person name="Tice H."/>
            <person name="Bruce D."/>
            <person name="Goodwin L."/>
            <person name="Pitluck S."/>
            <person name="Peters L."/>
            <person name="Mikhailova N."/>
            <person name="Gu W."/>
            <person name="Kyrpides N."/>
            <person name="Mavromatis K."/>
            <person name="Ivanova N."/>
            <person name="Brettin T."/>
            <person name="Detter J.C."/>
            <person name="Han C."/>
            <person name="Larimer F."/>
            <person name="Land M."/>
            <person name="Hauser L."/>
            <person name="Markowitz V."/>
            <person name="Cheng J.-F."/>
            <person name="Hugenholtz P."/>
            <person name="Woyke T."/>
            <person name="Wu D."/>
            <person name="Tindall B."/>
            <person name="Pomrenke H."/>
            <person name="Brambilla E."/>
            <person name="Klenk H.-P."/>
            <person name="Eisen J.A."/>
        </authorList>
    </citation>
    <scope>NUCLEOTIDE SEQUENCE [LARGE SCALE GENOMIC DNA]</scope>
    <source>
        <strain evidence="4">ATCC 35273 / DSM 5150 / MD-1</strain>
    </source>
</reference>
<dbReference type="Proteomes" id="UP000010880">
    <property type="component" value="Chromosome"/>
</dbReference>
<dbReference type="EMBL" id="CP003359">
    <property type="protein sequence ID" value="AGB42258.1"/>
    <property type="molecule type" value="Genomic_DNA"/>
</dbReference>
<dbReference type="SUPFAM" id="SSF53756">
    <property type="entry name" value="UDP-Glycosyltransferase/glycogen phosphorylase"/>
    <property type="match status" value="1"/>
</dbReference>
<dbReference type="RefSeq" id="WP_015327972.1">
    <property type="nucleotide sequence ID" value="NC_019978.1"/>
</dbReference>
<dbReference type="CDD" id="cd03801">
    <property type="entry name" value="GT4_PimA-like"/>
    <property type="match status" value="1"/>
</dbReference>
<dbReference type="OrthoDB" id="3199616at2"/>
<evidence type="ECO:0000259" key="2">
    <source>
        <dbReference type="Pfam" id="PF13439"/>
    </source>
</evidence>
<dbReference type="AlphaFoldDB" id="L0KDV2"/>
<dbReference type="PATRIC" id="fig|748449.3.peg.2305"/>
<keyword evidence="4" id="KW-1185">Reference proteome</keyword>
<evidence type="ECO:0000259" key="1">
    <source>
        <dbReference type="Pfam" id="PF00534"/>
    </source>
</evidence>
<keyword evidence="3" id="KW-0808">Transferase</keyword>
<dbReference type="PANTHER" id="PTHR12526">
    <property type="entry name" value="GLYCOSYLTRANSFERASE"/>
    <property type="match status" value="1"/>
</dbReference>
<feature type="domain" description="Glycosyl transferase family 1" evidence="1">
    <location>
        <begin position="177"/>
        <end position="331"/>
    </location>
</feature>
<feature type="domain" description="Glycosyltransferase subfamily 4-like N-terminal" evidence="2">
    <location>
        <begin position="12"/>
        <end position="170"/>
    </location>
</feature>
<gene>
    <name evidence="3" type="ordered locus">Halha_2384</name>
</gene>
<dbReference type="GO" id="GO:0016757">
    <property type="term" value="F:glycosyltransferase activity"/>
    <property type="evidence" value="ECO:0007669"/>
    <property type="project" value="InterPro"/>
</dbReference>
<dbReference type="PANTHER" id="PTHR12526:SF630">
    <property type="entry name" value="GLYCOSYLTRANSFERASE"/>
    <property type="match status" value="1"/>
</dbReference>
<dbReference type="Pfam" id="PF13439">
    <property type="entry name" value="Glyco_transf_4"/>
    <property type="match status" value="1"/>
</dbReference>
<proteinExistence type="predicted"/>
<dbReference type="Pfam" id="PF00534">
    <property type="entry name" value="Glycos_transf_1"/>
    <property type="match status" value="1"/>
</dbReference>
<dbReference type="HOGENOM" id="CLU_009583_0_4_9"/>
<organism evidence="3 4">
    <name type="scientific">Halobacteroides halobius (strain ATCC 35273 / DSM 5150 / MD-1)</name>
    <dbReference type="NCBI Taxonomy" id="748449"/>
    <lineage>
        <taxon>Bacteria</taxon>
        <taxon>Bacillati</taxon>
        <taxon>Bacillota</taxon>
        <taxon>Clostridia</taxon>
        <taxon>Halanaerobiales</taxon>
        <taxon>Halobacteroidaceae</taxon>
        <taxon>Halobacteroides</taxon>
    </lineage>
</organism>
<sequence>MKILFINLTPFYGGGEVYLKELINNFFRRKDFQNVYLASPKVDEFFNNLIIPKKNIFDICNGYSRFKRNSRDINEIIENNNIDYVFLNGNRSIYLAPLISKKVKKICTRHMLLNSNSGLKKIASKFIGKMATKYIDKVIVISNYHKNELLENDFCNEEKIEVVYNGINTNHFTPKPFNIEDNITRITQISRLEPHKGHLDLISAFERVYMDNKNIRLLIVGTGSQEKKLKRIVRDRNLEESISILGFRKDIKAILNKTDIFVLPSYDEGFPLSILEAMSMGVPIISTNIAGIPEMIEENKSGFLIKPGDINNLKAKIELLINDLKLRKQMADCCMNKSRQLFDVSNMVSNTLEALKRI</sequence>
<name>L0KDV2_HALHC</name>